<dbReference type="EMBL" id="JBHFFA010000006">
    <property type="protein sequence ID" value="KAL2621669.1"/>
    <property type="molecule type" value="Genomic_DNA"/>
</dbReference>
<evidence type="ECO:0000256" key="3">
    <source>
        <dbReference type="ARBA" id="ARBA00009919"/>
    </source>
</evidence>
<dbReference type="InterPro" id="IPR045886">
    <property type="entry name" value="ThiF/MoeB/HesA"/>
</dbReference>
<feature type="domain" description="THIF-type NAD/FAD binding fold" evidence="14">
    <location>
        <begin position="95"/>
        <end position="348"/>
    </location>
</feature>
<evidence type="ECO:0000256" key="1">
    <source>
        <dbReference type="ARBA" id="ARBA00004225"/>
    </source>
</evidence>
<sequence>MPELLFSSEKWKPAILFVTIASVSLLTTFVASKRHRSKRDAEKLKDLNTIGPFFCTIQEGLQCQQYEEIQKRRSLDTSPDLDFITDDITSEQFTRNTQFYGEEGQKKVHEAMVIVIGLGGVGSHAATMLLRAGVAKLRLIDFDQVSLSSLNRHAVATRADVGTPKALCLQNHFKEIFPECDIDARVQMFDPSTAEEILSGSPDFVLDCIDNIDTKIALLAECVRRGLKVLSATGAGARADPTRIRVADISESSVDPLSRSVRHRLRRYHNITSGIPVVISTERPKAKLLPFSTPDGKEGNPLDYQVIPGFRVRTIPVLGTIPAIFGQVMASYVITSIAELTVLTEPVVNLDVDHYALLHQRLIDREELLFGTASEVELDKEEVAVVIREIWRGRSARNQGSREGGRGIWNAMKMLTLTRWDVTKPPTMGNLVLLTFSEAEEHEARPLHILKKEEPDFYDMVEKKLSLARKEFDC</sequence>
<evidence type="ECO:0000256" key="7">
    <source>
        <dbReference type="ARBA" id="ARBA00022787"/>
    </source>
</evidence>
<keyword evidence="10" id="KW-0496">Mitochondrion</keyword>
<dbReference type="PANTHER" id="PTHR43267">
    <property type="entry name" value="TRNA THREONYLCARBAMOYLADENOSINE DEHYDRATASE"/>
    <property type="match status" value="1"/>
</dbReference>
<keyword evidence="8" id="KW-0067">ATP-binding</keyword>
<comment type="subcellular location">
    <subcellularLocation>
        <location evidence="1">Mitochondrion membrane</location>
        <topology evidence="1">Multi-pass membrane protein</topology>
    </subcellularLocation>
    <subcellularLocation>
        <location evidence="2">Mitochondrion outer membrane</location>
    </subcellularLocation>
</comment>
<dbReference type="CDD" id="cd00755">
    <property type="entry name" value="YgdL_like"/>
    <property type="match status" value="1"/>
</dbReference>
<evidence type="ECO:0000256" key="4">
    <source>
        <dbReference type="ARBA" id="ARBA00022598"/>
    </source>
</evidence>
<dbReference type="InterPro" id="IPR000594">
    <property type="entry name" value="ThiF_NAD_FAD-bd"/>
</dbReference>
<keyword evidence="9 13" id="KW-1133">Transmembrane helix</keyword>
<dbReference type="GO" id="GO:0005741">
    <property type="term" value="C:mitochondrial outer membrane"/>
    <property type="evidence" value="ECO:0007669"/>
    <property type="project" value="UniProtKB-SubCell"/>
</dbReference>
<evidence type="ECO:0000256" key="9">
    <source>
        <dbReference type="ARBA" id="ARBA00022989"/>
    </source>
</evidence>
<evidence type="ECO:0000256" key="10">
    <source>
        <dbReference type="ARBA" id="ARBA00023128"/>
    </source>
</evidence>
<dbReference type="AlphaFoldDB" id="A0ABD1Y5K2"/>
<keyword evidence="11 13" id="KW-0472">Membrane</keyword>
<evidence type="ECO:0000256" key="8">
    <source>
        <dbReference type="ARBA" id="ARBA00022840"/>
    </source>
</evidence>
<evidence type="ECO:0000313" key="16">
    <source>
        <dbReference type="Proteomes" id="UP001605036"/>
    </source>
</evidence>
<dbReference type="GO" id="GO:0005524">
    <property type="term" value="F:ATP binding"/>
    <property type="evidence" value="ECO:0007669"/>
    <property type="project" value="UniProtKB-KW"/>
</dbReference>
<dbReference type="InterPro" id="IPR035985">
    <property type="entry name" value="Ubiquitin-activating_enz"/>
</dbReference>
<feature type="transmembrane region" description="Helical" evidence="13">
    <location>
        <begin position="14"/>
        <end position="31"/>
    </location>
</feature>
<dbReference type="Gene3D" id="3.40.50.720">
    <property type="entry name" value="NAD(P)-binding Rossmann-like Domain"/>
    <property type="match status" value="1"/>
</dbReference>
<evidence type="ECO:0000256" key="12">
    <source>
        <dbReference type="ARBA" id="ARBA00060084"/>
    </source>
</evidence>
<evidence type="ECO:0000256" key="2">
    <source>
        <dbReference type="ARBA" id="ARBA00004294"/>
    </source>
</evidence>
<evidence type="ECO:0000313" key="15">
    <source>
        <dbReference type="EMBL" id="KAL2621669.1"/>
    </source>
</evidence>
<gene>
    <name evidence="15" type="ORF">R1flu_001874</name>
</gene>
<keyword evidence="6" id="KW-0547">Nucleotide-binding</keyword>
<comment type="caution">
    <text evidence="15">The sequence shown here is derived from an EMBL/GenBank/DDBJ whole genome shotgun (WGS) entry which is preliminary data.</text>
</comment>
<dbReference type="Pfam" id="PF00899">
    <property type="entry name" value="ThiF"/>
    <property type="match status" value="1"/>
</dbReference>
<evidence type="ECO:0000256" key="11">
    <source>
        <dbReference type="ARBA" id="ARBA00023136"/>
    </source>
</evidence>
<evidence type="ECO:0000259" key="14">
    <source>
        <dbReference type="Pfam" id="PF00899"/>
    </source>
</evidence>
<evidence type="ECO:0000256" key="5">
    <source>
        <dbReference type="ARBA" id="ARBA00022692"/>
    </source>
</evidence>
<protein>
    <recommendedName>
        <fullName evidence="14">THIF-type NAD/FAD binding fold domain-containing protein</fullName>
    </recommendedName>
</protein>
<dbReference type="GO" id="GO:0016874">
    <property type="term" value="F:ligase activity"/>
    <property type="evidence" value="ECO:0007669"/>
    <property type="project" value="UniProtKB-KW"/>
</dbReference>
<evidence type="ECO:0000256" key="6">
    <source>
        <dbReference type="ARBA" id="ARBA00022741"/>
    </source>
</evidence>
<name>A0ABD1Y5K2_9MARC</name>
<dbReference type="PANTHER" id="PTHR43267:SF2">
    <property type="entry name" value="TRNA THREONYLCARBAMOYLADENOSINE DEHYDRATASE 1-RELATED"/>
    <property type="match status" value="1"/>
</dbReference>
<keyword evidence="7" id="KW-1000">Mitochondrion outer membrane</keyword>
<proteinExistence type="inferred from homology"/>
<evidence type="ECO:0000256" key="13">
    <source>
        <dbReference type="SAM" id="Phobius"/>
    </source>
</evidence>
<keyword evidence="16" id="KW-1185">Reference proteome</keyword>
<comment type="function">
    <text evidence="12">Catalyzes the ATP-dependent dehydration of threonylcarbamoyladenosine at position 37 (t(6)A37) to form cyclic t(6)A37 (ct(6)A37) in tRNAs that read codons beginning with adenine.</text>
</comment>
<dbReference type="Proteomes" id="UP001605036">
    <property type="component" value="Unassembled WGS sequence"/>
</dbReference>
<comment type="similarity">
    <text evidence="3">Belongs to the HesA/MoeB/ThiF family.</text>
</comment>
<dbReference type="SUPFAM" id="SSF69572">
    <property type="entry name" value="Activating enzymes of the ubiquitin-like proteins"/>
    <property type="match status" value="1"/>
</dbReference>
<organism evidence="15 16">
    <name type="scientific">Riccia fluitans</name>
    <dbReference type="NCBI Taxonomy" id="41844"/>
    <lineage>
        <taxon>Eukaryota</taxon>
        <taxon>Viridiplantae</taxon>
        <taxon>Streptophyta</taxon>
        <taxon>Embryophyta</taxon>
        <taxon>Marchantiophyta</taxon>
        <taxon>Marchantiopsida</taxon>
        <taxon>Marchantiidae</taxon>
        <taxon>Marchantiales</taxon>
        <taxon>Ricciaceae</taxon>
        <taxon>Riccia</taxon>
    </lineage>
</organism>
<keyword evidence="4" id="KW-0436">Ligase</keyword>
<dbReference type="FunFam" id="3.40.50.720:FF:000125">
    <property type="entry name" value="tRNA threonylcarbamoyladenosine dehydratase 2-like"/>
    <property type="match status" value="1"/>
</dbReference>
<keyword evidence="5 13" id="KW-0812">Transmembrane</keyword>
<reference evidence="15 16" key="1">
    <citation type="submission" date="2024-09" db="EMBL/GenBank/DDBJ databases">
        <title>Chromosome-scale assembly of Riccia fluitans.</title>
        <authorList>
            <person name="Paukszto L."/>
            <person name="Sawicki J."/>
            <person name="Karawczyk K."/>
            <person name="Piernik-Szablinska J."/>
            <person name="Szczecinska M."/>
            <person name="Mazdziarz M."/>
        </authorList>
    </citation>
    <scope>NUCLEOTIDE SEQUENCE [LARGE SCALE GENOMIC DNA]</scope>
    <source>
        <strain evidence="15">Rf_01</strain>
        <tissue evidence="15">Aerial parts of the thallus</tissue>
    </source>
</reference>
<accession>A0ABD1Y5K2</accession>